<dbReference type="RefSeq" id="XP_025467219.1">
    <property type="nucleotide sequence ID" value="XM_025609202.1"/>
</dbReference>
<dbReference type="EMBL" id="MSFK01000015">
    <property type="protein sequence ID" value="PWY86628.1"/>
    <property type="molecule type" value="Genomic_DNA"/>
</dbReference>
<feature type="non-terminal residue" evidence="2">
    <location>
        <position position="245"/>
    </location>
</feature>
<dbReference type="Proteomes" id="UP000246702">
    <property type="component" value="Unassembled WGS sequence"/>
</dbReference>
<evidence type="ECO:0008006" key="4">
    <source>
        <dbReference type="Google" id="ProtNLM"/>
    </source>
</evidence>
<evidence type="ECO:0000256" key="1">
    <source>
        <dbReference type="SAM" id="MobiDB-lite"/>
    </source>
</evidence>
<proteinExistence type="predicted"/>
<name>A0A317WNW9_9EURO</name>
<dbReference type="OrthoDB" id="3800761at2759"/>
<feature type="region of interest" description="Disordered" evidence="1">
    <location>
        <begin position="1"/>
        <end position="20"/>
    </location>
</feature>
<keyword evidence="3" id="KW-1185">Reference proteome</keyword>
<evidence type="ECO:0000313" key="2">
    <source>
        <dbReference type="EMBL" id="PWY86628.1"/>
    </source>
</evidence>
<accession>A0A317WNW9</accession>
<comment type="caution">
    <text evidence="2">The sequence shown here is derived from an EMBL/GenBank/DDBJ whole genome shotgun (WGS) entry which is preliminary data.</text>
</comment>
<organism evidence="2 3">
    <name type="scientific">Aspergillus sclerotioniger CBS 115572</name>
    <dbReference type="NCBI Taxonomy" id="1450535"/>
    <lineage>
        <taxon>Eukaryota</taxon>
        <taxon>Fungi</taxon>
        <taxon>Dikarya</taxon>
        <taxon>Ascomycota</taxon>
        <taxon>Pezizomycotina</taxon>
        <taxon>Eurotiomycetes</taxon>
        <taxon>Eurotiomycetidae</taxon>
        <taxon>Eurotiales</taxon>
        <taxon>Aspergillaceae</taxon>
        <taxon>Aspergillus</taxon>
        <taxon>Aspergillus subgen. Circumdati</taxon>
    </lineage>
</organism>
<reference evidence="2 3" key="1">
    <citation type="submission" date="2016-12" db="EMBL/GenBank/DDBJ databases">
        <title>The genomes of Aspergillus section Nigri reveals drivers in fungal speciation.</title>
        <authorList>
            <consortium name="DOE Joint Genome Institute"/>
            <person name="Vesth T.C."/>
            <person name="Nybo J."/>
            <person name="Theobald S."/>
            <person name="Brandl J."/>
            <person name="Frisvad J.C."/>
            <person name="Nielsen K.F."/>
            <person name="Lyhne E.K."/>
            <person name="Kogle M.E."/>
            <person name="Kuo A."/>
            <person name="Riley R."/>
            <person name="Clum A."/>
            <person name="Nolan M."/>
            <person name="Lipzen A."/>
            <person name="Salamov A."/>
            <person name="Henrissat B."/>
            <person name="Wiebenga A."/>
            <person name="De Vries R.P."/>
            <person name="Grigoriev I.V."/>
            <person name="Mortensen U.H."/>
            <person name="Andersen M.R."/>
            <person name="Baker S.E."/>
        </authorList>
    </citation>
    <scope>NUCLEOTIDE SEQUENCE [LARGE SCALE GENOMIC DNA]</scope>
    <source>
        <strain evidence="2 3">CBS 115572</strain>
    </source>
</reference>
<dbReference type="STRING" id="1450535.A0A317WNW9"/>
<evidence type="ECO:0000313" key="3">
    <source>
        <dbReference type="Proteomes" id="UP000246702"/>
    </source>
</evidence>
<dbReference type="GeneID" id="37111345"/>
<protein>
    <recommendedName>
        <fullName evidence="4">HNH nuclease domain-containing protein</fullName>
    </recommendedName>
</protein>
<sequence>MPTPESPTASAPARSRQSRRTRITNMATSSAGTSDVSSTFSVCTNLRMKELSDNSCWVCGAPYPRIAQMIAKDDRQAALWLERGLINFSLTSVANAIALCGTCHIMFGCALDPGVSLNPTDIRFFLDSEKKDRERRRHASRDGKVAIREVPTADMYKAHQILYVDLTPSAIGGLYEPVFLQRYLAPHVSVDITEELRVPHEWHGAPLAALRRCFPLLGSGRIGALSKKQRLELQELRDLYFLDEE</sequence>
<dbReference type="AlphaFoldDB" id="A0A317WNW9"/>
<gene>
    <name evidence="2" type="ORF">BO94DRAFT_493456</name>
</gene>
<feature type="compositionally biased region" description="Low complexity" evidence="1">
    <location>
        <begin position="1"/>
        <end position="15"/>
    </location>
</feature>